<evidence type="ECO:0000256" key="7">
    <source>
        <dbReference type="ARBA" id="ARBA00022927"/>
    </source>
</evidence>
<comment type="caution">
    <text evidence="12">The sequence shown here is derived from an EMBL/GenBank/DDBJ whole genome shotgun (WGS) entry which is preliminary data.</text>
</comment>
<dbReference type="Gene3D" id="3.30.1360.100">
    <property type="entry name" value="General secretion pathway protein M, EpsM"/>
    <property type="match status" value="1"/>
</dbReference>
<evidence type="ECO:0000256" key="9">
    <source>
        <dbReference type="ARBA" id="ARBA00023136"/>
    </source>
</evidence>
<keyword evidence="9 10" id="KW-0472">Membrane</keyword>
<protein>
    <recommendedName>
        <fullName evidence="10">Type II secretion system protein M</fullName>
        <shortName evidence="10">T2SS protein M</shortName>
    </recommendedName>
    <alternativeName>
        <fullName evidence="10">General secretion pathway protein M</fullName>
    </alternativeName>
</protein>
<keyword evidence="3 10" id="KW-0813">Transport</keyword>
<comment type="similarity">
    <text evidence="2 10">Belongs to the GSP M family.</text>
</comment>
<keyword evidence="6 11" id="KW-0812">Transmembrane</keyword>
<evidence type="ECO:0000256" key="1">
    <source>
        <dbReference type="ARBA" id="ARBA00004377"/>
    </source>
</evidence>
<proteinExistence type="inferred from homology"/>
<gene>
    <name evidence="12" type="primary">gspM</name>
    <name evidence="12" type="ORF">WG929_08935</name>
</gene>
<evidence type="ECO:0000313" key="13">
    <source>
        <dbReference type="Proteomes" id="UP001620597"/>
    </source>
</evidence>
<comment type="function">
    <text evidence="10">Inner membrane component of the type II secretion system required for the energy-dependent secretion of extracellular factors such as proteases and toxins from the periplasm.</text>
</comment>
<keyword evidence="5 10" id="KW-0997">Cell inner membrane</keyword>
<evidence type="ECO:0000256" key="4">
    <source>
        <dbReference type="ARBA" id="ARBA00022475"/>
    </source>
</evidence>
<feature type="transmembrane region" description="Helical" evidence="11">
    <location>
        <begin position="37"/>
        <end position="56"/>
    </location>
</feature>
<sequence>MSSLLELRQRLTAIPQVQSATNWYGALPPRDRLVVRVLAWLLAAALVYVLVLAPLIRENHMVQRDLTKKLEVYNLIAENAGKFGGASLDKTSGPILPLVTQAARSGNIKLDRYEQDGNGVRIWIDKIEFDVFIAWVESLQIRHSIRVSQITVDAAEMPGRVDVRATLASD</sequence>
<evidence type="ECO:0000256" key="11">
    <source>
        <dbReference type="SAM" id="Phobius"/>
    </source>
</evidence>
<reference evidence="12 13" key="1">
    <citation type="submission" date="2024-03" db="EMBL/GenBank/DDBJ databases">
        <title>High-quality draft genome sequence of Oceanobacter sp. wDCs-4.</title>
        <authorList>
            <person name="Dong C."/>
        </authorList>
    </citation>
    <scope>NUCLEOTIDE SEQUENCE [LARGE SCALE GENOMIC DNA]</scope>
    <source>
        <strain evidence="13">wDCs-4</strain>
    </source>
</reference>
<keyword evidence="4 10" id="KW-1003">Cell membrane</keyword>
<comment type="subcellular location">
    <subcellularLocation>
        <location evidence="1">Cell inner membrane</location>
        <topology evidence="1">Single-pass membrane protein</topology>
    </subcellularLocation>
</comment>
<evidence type="ECO:0000256" key="8">
    <source>
        <dbReference type="ARBA" id="ARBA00022989"/>
    </source>
</evidence>
<evidence type="ECO:0000256" key="6">
    <source>
        <dbReference type="ARBA" id="ARBA00022692"/>
    </source>
</evidence>
<dbReference type="Pfam" id="PF04612">
    <property type="entry name" value="T2SSM"/>
    <property type="match status" value="1"/>
</dbReference>
<keyword evidence="13" id="KW-1185">Reference proteome</keyword>
<dbReference type="EMBL" id="JBBKTX010000009">
    <property type="protein sequence ID" value="MFK4752530.1"/>
    <property type="molecule type" value="Genomic_DNA"/>
</dbReference>
<evidence type="ECO:0000256" key="2">
    <source>
        <dbReference type="ARBA" id="ARBA00010637"/>
    </source>
</evidence>
<dbReference type="Proteomes" id="UP001620597">
    <property type="component" value="Unassembled WGS sequence"/>
</dbReference>
<evidence type="ECO:0000256" key="3">
    <source>
        <dbReference type="ARBA" id="ARBA00022448"/>
    </source>
</evidence>
<dbReference type="InterPro" id="IPR023229">
    <property type="entry name" value="T2SS_M_periplasmic_sf"/>
</dbReference>
<dbReference type="InterPro" id="IPR007690">
    <property type="entry name" value="T2SS_GspM"/>
</dbReference>
<name>A0ABW8NIK7_9GAMM</name>
<organism evidence="12 13">
    <name type="scientific">Oceanobacter antarcticus</name>
    <dbReference type="NCBI Taxonomy" id="3133425"/>
    <lineage>
        <taxon>Bacteria</taxon>
        <taxon>Pseudomonadati</taxon>
        <taxon>Pseudomonadota</taxon>
        <taxon>Gammaproteobacteria</taxon>
        <taxon>Oceanospirillales</taxon>
        <taxon>Oceanospirillaceae</taxon>
        <taxon>Oceanobacter</taxon>
    </lineage>
</organism>
<keyword evidence="7 10" id="KW-0653">Protein transport</keyword>
<evidence type="ECO:0000256" key="10">
    <source>
        <dbReference type="PIRNR" id="PIRNR006291"/>
    </source>
</evidence>
<keyword evidence="8 11" id="KW-1133">Transmembrane helix</keyword>
<dbReference type="RefSeq" id="WP_416205764.1">
    <property type="nucleotide sequence ID" value="NZ_JBBKTX010000009.1"/>
</dbReference>
<evidence type="ECO:0000256" key="5">
    <source>
        <dbReference type="ARBA" id="ARBA00022519"/>
    </source>
</evidence>
<dbReference type="PIRSF" id="PIRSF006291">
    <property type="entry name" value="GspM"/>
    <property type="match status" value="1"/>
</dbReference>
<accession>A0ABW8NIK7</accession>
<evidence type="ECO:0000313" key="12">
    <source>
        <dbReference type="EMBL" id="MFK4752530.1"/>
    </source>
</evidence>
<dbReference type="SUPFAM" id="SSF103054">
    <property type="entry name" value="General secretion pathway protein M, EpsM"/>
    <property type="match status" value="1"/>
</dbReference>